<dbReference type="EC" id="1.11.1.-" evidence="7"/>
<feature type="region of interest" description="Disordered" evidence="8">
    <location>
        <begin position="332"/>
        <end position="378"/>
    </location>
</feature>
<name>A0ABS5RCX2_9HYPH</name>
<dbReference type="Gene3D" id="1.20.1280.120">
    <property type="match status" value="1"/>
</dbReference>
<evidence type="ECO:0000313" key="12">
    <source>
        <dbReference type="Proteomes" id="UP001166585"/>
    </source>
</evidence>
<evidence type="ECO:0000256" key="2">
    <source>
        <dbReference type="ARBA" id="ARBA00022559"/>
    </source>
</evidence>
<comment type="cofactor">
    <cofactor evidence="7">
        <name>heme</name>
        <dbReference type="ChEBI" id="CHEBI:30413"/>
    </cofactor>
</comment>
<evidence type="ECO:0000256" key="5">
    <source>
        <dbReference type="ARBA" id="ARBA00023002"/>
    </source>
</evidence>
<dbReference type="GO" id="GO:0004601">
    <property type="term" value="F:peroxidase activity"/>
    <property type="evidence" value="ECO:0007669"/>
    <property type="project" value="UniProtKB-KW"/>
</dbReference>
<organism evidence="11 12">
    <name type="scientific">Ancylobacter radicis</name>
    <dbReference type="NCBI Taxonomy" id="2836179"/>
    <lineage>
        <taxon>Bacteria</taxon>
        <taxon>Pseudomonadati</taxon>
        <taxon>Pseudomonadota</taxon>
        <taxon>Alphaproteobacteria</taxon>
        <taxon>Hyphomicrobiales</taxon>
        <taxon>Xanthobacteraceae</taxon>
        <taxon>Ancylobacter</taxon>
    </lineage>
</organism>
<dbReference type="EMBL" id="JAHCQH010000023">
    <property type="protein sequence ID" value="MBS9479180.1"/>
    <property type="molecule type" value="Genomic_DNA"/>
</dbReference>
<evidence type="ECO:0000256" key="6">
    <source>
        <dbReference type="ARBA" id="ARBA00023004"/>
    </source>
</evidence>
<comment type="caution">
    <text evidence="11">The sequence shown here is derived from an EMBL/GenBank/DDBJ whole genome shotgun (WGS) entry which is preliminary data.</text>
</comment>
<keyword evidence="9" id="KW-0812">Transmembrane</keyword>
<dbReference type="SUPFAM" id="SSF56634">
    <property type="entry name" value="Heme-dependent catalase-like"/>
    <property type="match status" value="1"/>
</dbReference>
<evidence type="ECO:0000256" key="4">
    <source>
        <dbReference type="ARBA" id="ARBA00022723"/>
    </source>
</evidence>
<keyword evidence="2 7" id="KW-0575">Peroxidase</keyword>
<reference evidence="11" key="1">
    <citation type="submission" date="2021-05" db="EMBL/GenBank/DDBJ databases">
        <authorList>
            <person name="Sun Q."/>
            <person name="Inoue M."/>
        </authorList>
    </citation>
    <scope>NUCLEOTIDE SEQUENCE</scope>
    <source>
        <strain evidence="11">VKM B-3255</strain>
    </source>
</reference>
<keyword evidence="12" id="KW-1185">Reference proteome</keyword>
<keyword evidence="4 7" id="KW-0479">Metal-binding</keyword>
<dbReference type="PIRSF" id="PIRSF000296">
    <property type="entry name" value="SrpA"/>
    <property type="match status" value="1"/>
</dbReference>
<evidence type="ECO:0000256" key="1">
    <source>
        <dbReference type="ARBA" id="ARBA00005329"/>
    </source>
</evidence>
<proteinExistence type="inferred from homology"/>
<sequence length="378" mass="40382">MSPVETNESPGARYRLWPIRRRVLVGLCAIGAVLMPIVGAFAYVGGFLSPDRLTQSRLVDGFQTVNGVHPGFRRNHAKGVCIAGRFESNGNGVALSKASVFETGTTPVIGRFAVAVGKPFIPDNETQVRSLALLFRLKNGEEWRTGLNDIPVFPARTPQDFYELLMAGAPDPATGKPDPARLQAFFAAHPESAAALALIRARPFATGFADASYNSLDAFRMVNAAGTSTPVRWSMAASDPFVPQTPIEGGSAGTNYLFDALIARIAQGPVQWRLMVTVGEAGDVTADATLPWPETRRRVDVGTLIIDHVEAEGPGNCRDVNFDPLVLPDGIEPSDDPLLSARSATYSTSFTRRAGEPKTPSEVQIPENVPAATPAKGS</sequence>
<dbReference type="InterPro" id="IPR018028">
    <property type="entry name" value="Catalase"/>
</dbReference>
<comment type="function">
    <text evidence="7">Has an organic peroxide-dependent peroxidase activity.</text>
</comment>
<keyword evidence="6 7" id="KW-0408">Iron</keyword>
<evidence type="ECO:0000256" key="9">
    <source>
        <dbReference type="SAM" id="Phobius"/>
    </source>
</evidence>
<dbReference type="PANTHER" id="PTHR11465:SF9">
    <property type="entry name" value="CATALASE"/>
    <property type="match status" value="1"/>
</dbReference>
<dbReference type="PROSITE" id="PS51402">
    <property type="entry name" value="CATALASE_3"/>
    <property type="match status" value="1"/>
</dbReference>
<dbReference type="InterPro" id="IPR024168">
    <property type="entry name" value="Catalase_SrpA-type_pred"/>
</dbReference>
<protein>
    <recommendedName>
        <fullName evidence="7">Catalase-related peroxidase</fullName>
        <ecNumber evidence="7">1.11.1.-</ecNumber>
    </recommendedName>
</protein>
<keyword evidence="9" id="KW-1133">Transmembrane helix</keyword>
<evidence type="ECO:0000256" key="8">
    <source>
        <dbReference type="SAM" id="MobiDB-lite"/>
    </source>
</evidence>
<accession>A0ABS5RCX2</accession>
<keyword evidence="9" id="KW-0472">Membrane</keyword>
<dbReference type="Proteomes" id="UP001166585">
    <property type="component" value="Unassembled WGS sequence"/>
</dbReference>
<comment type="similarity">
    <text evidence="1 7">Belongs to the catalase family.</text>
</comment>
<dbReference type="InterPro" id="IPR011614">
    <property type="entry name" value="Catalase_core"/>
</dbReference>
<keyword evidence="5 7" id="KW-0560">Oxidoreductase</keyword>
<feature type="transmembrane region" description="Helical" evidence="9">
    <location>
        <begin position="23"/>
        <end position="48"/>
    </location>
</feature>
<feature type="domain" description="Catalase core" evidence="10">
    <location>
        <begin position="41"/>
        <end position="378"/>
    </location>
</feature>
<dbReference type="InterPro" id="IPR020835">
    <property type="entry name" value="Catalase_sf"/>
</dbReference>
<dbReference type="CDD" id="cd08153">
    <property type="entry name" value="srpA_like"/>
    <property type="match status" value="1"/>
</dbReference>
<keyword evidence="3 7" id="KW-0349">Heme</keyword>
<dbReference type="PANTHER" id="PTHR11465">
    <property type="entry name" value="CATALASE"/>
    <property type="match status" value="1"/>
</dbReference>
<evidence type="ECO:0000256" key="7">
    <source>
        <dbReference type="PIRNR" id="PIRNR000296"/>
    </source>
</evidence>
<dbReference type="Pfam" id="PF00199">
    <property type="entry name" value="Catalase"/>
    <property type="match status" value="1"/>
</dbReference>
<dbReference type="SMART" id="SM01060">
    <property type="entry name" value="Catalase"/>
    <property type="match status" value="1"/>
</dbReference>
<evidence type="ECO:0000259" key="10">
    <source>
        <dbReference type="SMART" id="SM01060"/>
    </source>
</evidence>
<evidence type="ECO:0000313" key="11">
    <source>
        <dbReference type="EMBL" id="MBS9479180.1"/>
    </source>
</evidence>
<feature type="compositionally biased region" description="Polar residues" evidence="8">
    <location>
        <begin position="342"/>
        <end position="351"/>
    </location>
</feature>
<evidence type="ECO:0000256" key="3">
    <source>
        <dbReference type="ARBA" id="ARBA00022617"/>
    </source>
</evidence>
<gene>
    <name evidence="11" type="ORF">KIP89_18900</name>
</gene>
<dbReference type="Gene3D" id="2.40.180.10">
    <property type="entry name" value="Catalase core domain"/>
    <property type="match status" value="1"/>
</dbReference>